<protein>
    <recommendedName>
        <fullName evidence="4">Coenzyme PQQ synthesis protein F</fullName>
    </recommendedName>
    <alternativeName>
        <fullName evidence="12">Pyrroloquinoline quinone biosynthesis protein F</fullName>
    </alternativeName>
</protein>
<evidence type="ECO:0000256" key="9">
    <source>
        <dbReference type="ARBA" id="ARBA00022905"/>
    </source>
</evidence>
<dbReference type="Gene3D" id="3.30.830.10">
    <property type="entry name" value="Metalloenzyme, LuxS/M16 peptidase-like"/>
    <property type="match status" value="2"/>
</dbReference>
<dbReference type="PANTHER" id="PTHR43690:SF18">
    <property type="entry name" value="INSULIN-DEGRADING ENZYME-RELATED"/>
    <property type="match status" value="1"/>
</dbReference>
<evidence type="ECO:0000313" key="20">
    <source>
        <dbReference type="Proteomes" id="UP000013940"/>
    </source>
</evidence>
<keyword evidence="10" id="KW-0482">Metalloprotease</keyword>
<dbReference type="Pfam" id="PF22455">
    <property type="entry name" value="PqqF_C_3"/>
    <property type="match status" value="1"/>
</dbReference>
<keyword evidence="9" id="KW-0884">PQQ biosynthesis</keyword>
<feature type="compositionally biased region" description="Basic and acidic residues" evidence="14">
    <location>
        <begin position="440"/>
        <end position="449"/>
    </location>
</feature>
<proteinExistence type="inferred from homology"/>
<dbReference type="InterPro" id="IPR001431">
    <property type="entry name" value="Pept_M16_Zn_BS"/>
</dbReference>
<evidence type="ECO:0000259" key="17">
    <source>
        <dbReference type="Pfam" id="PF22455"/>
    </source>
</evidence>
<evidence type="ECO:0000256" key="14">
    <source>
        <dbReference type="SAM" id="MobiDB-lite"/>
    </source>
</evidence>
<keyword evidence="5" id="KW-0645">Protease</keyword>
<dbReference type="UniPathway" id="UPA00539"/>
<dbReference type="InterPro" id="IPR011844">
    <property type="entry name" value="PQQ_synth_PqqF"/>
</dbReference>
<dbReference type="GO" id="GO:0004222">
    <property type="term" value="F:metalloendopeptidase activity"/>
    <property type="evidence" value="ECO:0007669"/>
    <property type="project" value="InterPro"/>
</dbReference>
<dbReference type="InterPro" id="IPR011249">
    <property type="entry name" value="Metalloenz_LuxS/M16"/>
</dbReference>
<evidence type="ECO:0000256" key="6">
    <source>
        <dbReference type="ARBA" id="ARBA00022723"/>
    </source>
</evidence>
<evidence type="ECO:0000256" key="2">
    <source>
        <dbReference type="ARBA" id="ARBA00004886"/>
    </source>
</evidence>
<feature type="domain" description="Coenzyme PQQ synthesis protein F-like C-terminal lobe" evidence="18">
    <location>
        <begin position="663"/>
        <end position="762"/>
    </location>
</feature>
<dbReference type="InterPro" id="IPR054733">
    <property type="entry name" value="PqqF_C_3"/>
</dbReference>
<comment type="function">
    <text evidence="11">Required for coenzyme pyrroloquinoline quinone (PQQ) biosynthesis. It is thought that this protein is a protease that cleaves peptides bond in a small peptide (gene pqqA), providing the glutamate and tyrosine residues which are necessary for the synthesis of PQQ.</text>
</comment>
<organism evidence="19 20">
    <name type="scientific">Pseudomonas protegens (strain DSM 19095 / LMG 27888 / CFBP 6595 / CHA0)</name>
    <dbReference type="NCBI Taxonomy" id="1124983"/>
    <lineage>
        <taxon>Bacteria</taxon>
        <taxon>Pseudomonadati</taxon>
        <taxon>Pseudomonadota</taxon>
        <taxon>Gammaproteobacteria</taxon>
        <taxon>Pseudomonadales</taxon>
        <taxon>Pseudomonadaceae</taxon>
        <taxon>Pseudomonas</taxon>
    </lineage>
</organism>
<name>A0A2C9EUK0_PSEPH</name>
<keyword evidence="6" id="KW-0479">Metal-binding</keyword>
<evidence type="ECO:0000256" key="5">
    <source>
        <dbReference type="ARBA" id="ARBA00022670"/>
    </source>
</evidence>
<dbReference type="NCBIfam" id="TIGR02110">
    <property type="entry name" value="PQQ_syn_pqqF"/>
    <property type="match status" value="1"/>
</dbReference>
<accession>A0A2C9EUK0</accession>
<dbReference type="AlphaFoldDB" id="A0A2C9EUK0"/>
<dbReference type="Pfam" id="PF22456">
    <property type="entry name" value="PqqF-like_C_4"/>
    <property type="match status" value="1"/>
</dbReference>
<dbReference type="Pfam" id="PF05193">
    <property type="entry name" value="Peptidase_M16_C"/>
    <property type="match status" value="1"/>
</dbReference>
<comment type="cofactor">
    <cofactor evidence="1">
        <name>Zn(2+)</name>
        <dbReference type="ChEBI" id="CHEBI:29105"/>
    </cofactor>
</comment>
<evidence type="ECO:0000313" key="19">
    <source>
        <dbReference type="EMBL" id="AGL87352.1"/>
    </source>
</evidence>
<evidence type="ECO:0000256" key="1">
    <source>
        <dbReference type="ARBA" id="ARBA00001947"/>
    </source>
</evidence>
<dbReference type="PANTHER" id="PTHR43690">
    <property type="entry name" value="NARDILYSIN"/>
    <property type="match status" value="1"/>
</dbReference>
<keyword evidence="7 19" id="KW-0378">Hydrolase</keyword>
<dbReference type="GO" id="GO:0005737">
    <property type="term" value="C:cytoplasm"/>
    <property type="evidence" value="ECO:0007669"/>
    <property type="project" value="UniProtKB-ARBA"/>
</dbReference>
<dbReference type="GO" id="GO:0008270">
    <property type="term" value="F:zinc ion binding"/>
    <property type="evidence" value="ECO:0007669"/>
    <property type="project" value="InterPro"/>
</dbReference>
<evidence type="ECO:0000256" key="8">
    <source>
        <dbReference type="ARBA" id="ARBA00022833"/>
    </source>
</evidence>
<dbReference type="InterPro" id="IPR011765">
    <property type="entry name" value="Pept_M16_N"/>
</dbReference>
<evidence type="ECO:0000256" key="3">
    <source>
        <dbReference type="ARBA" id="ARBA00007261"/>
    </source>
</evidence>
<dbReference type="SUPFAM" id="SSF63411">
    <property type="entry name" value="LuxS/MPP-like metallohydrolase"/>
    <property type="match status" value="3"/>
</dbReference>
<comment type="pathway">
    <text evidence="2">Cofactor biosynthesis; pyrroloquinoline quinone biosynthesis.</text>
</comment>
<sequence>MPAPNHPLPPLETLANGLRVSLRHAPHLKRCAATLRVAAGSHDVPLAWPGLAHFLEHLLFLGTERFPVEQGLMAYVRAQGGQLNARTCERATEFFFELPASAFAGGLERLCEMLAQPRMSLEDQHREREVLHAEFIAWSRDATAQRQFALFDGLHAAHPLRAFHAGNRYSLNLPNNAFQQALQQFHREYYQAGQMVLSLAGPQPLEELRALAERYGSCLPSGQHLEQTAPPALMTTGNQTYQQLSGQRLDLLFALERLPAGATAAVDFLCTWLQSAKPGGLLAELQQRQLAHSLKATLLYEFAGQALLHLEFDLTSVAASAPVQVRELLTEWLGFFSAQADWAPLREEYVLLQQRQIEVASALELSRRDSRQAADGLDESGLAALKQVLKQLQPQAVEHFSHDWRLPPANPFLRSTIEAPRAGLIRGQTSAHRGLRTFAQDRSRGRKESSALSFSQALPADPSGSALTLRWQLASPAPMGLHARLLRSLATLRDDARQAGVELIFTSCGKDWLLKLHGLPSPMPAVLLQALKALGRPAESFWQEQASVNAEAPLLTIRQLLKAFSEQPQPDSPAQPDPEALQALWASARWDGLGLALPAAIQEALSRTLQQMPGTADATLCRPVPAGTGQQWQNLPGSAGEHALLLFYPVPSASLADEAAWRLLGQLCQTPFYQRLRVELQLGYGVFSAVRQRNGRTGLLFGVQSPGATVTEILQHIAQFLEHLPEQLQALDEPSWNDQQQALAQQLQPATLPLDQAMELLWQAKLAGHSSDYLPQLQGCIEALTPAIVIQAARQLREAAGGCSALANRPCPGTPWQVAE</sequence>
<feature type="domain" description="Peptidase M16 N-terminal" evidence="15">
    <location>
        <begin position="19"/>
        <end position="156"/>
    </location>
</feature>
<evidence type="ECO:0000256" key="11">
    <source>
        <dbReference type="ARBA" id="ARBA00024932"/>
    </source>
</evidence>
<feature type="domain" description="Peptidase M16 C-terminal" evidence="16">
    <location>
        <begin position="180"/>
        <end position="325"/>
    </location>
</feature>
<feature type="region of interest" description="Disordered" evidence="14">
    <location>
        <begin position="440"/>
        <end position="461"/>
    </location>
</feature>
<evidence type="ECO:0000256" key="10">
    <source>
        <dbReference type="ARBA" id="ARBA00023049"/>
    </source>
</evidence>
<evidence type="ECO:0000259" key="15">
    <source>
        <dbReference type="Pfam" id="PF00675"/>
    </source>
</evidence>
<gene>
    <name evidence="19" type="primary">pqqF</name>
    <name evidence="19" type="ORF">PFLCHA0_c56240</name>
</gene>
<evidence type="ECO:0000256" key="13">
    <source>
        <dbReference type="RuleBase" id="RU004447"/>
    </source>
</evidence>
<dbReference type="InterPro" id="IPR050626">
    <property type="entry name" value="Peptidase_M16"/>
</dbReference>
<evidence type="ECO:0000256" key="4">
    <source>
        <dbReference type="ARBA" id="ARBA00015088"/>
    </source>
</evidence>
<dbReference type="InterPro" id="IPR007863">
    <property type="entry name" value="Peptidase_M16_C"/>
</dbReference>
<comment type="similarity">
    <text evidence="3 13">Belongs to the peptidase M16 family.</text>
</comment>
<dbReference type="EMBL" id="CP003190">
    <property type="protein sequence ID" value="AGL87352.1"/>
    <property type="molecule type" value="Genomic_DNA"/>
</dbReference>
<dbReference type="HOGENOM" id="CLU_021089_0_0_6"/>
<dbReference type="GO" id="GO:0006508">
    <property type="term" value="P:proteolysis"/>
    <property type="evidence" value="ECO:0007669"/>
    <property type="project" value="UniProtKB-KW"/>
</dbReference>
<evidence type="ECO:0000259" key="18">
    <source>
        <dbReference type="Pfam" id="PF22456"/>
    </source>
</evidence>
<dbReference type="Proteomes" id="UP000013940">
    <property type="component" value="Chromosome"/>
</dbReference>
<evidence type="ECO:0000259" key="16">
    <source>
        <dbReference type="Pfam" id="PF05193"/>
    </source>
</evidence>
<dbReference type="GeneID" id="57478622"/>
<dbReference type="KEGG" id="pprc:PFLCHA0_c56240"/>
<evidence type="ECO:0000256" key="7">
    <source>
        <dbReference type="ARBA" id="ARBA00022801"/>
    </source>
</evidence>
<dbReference type="PROSITE" id="PS00143">
    <property type="entry name" value="INSULINASE"/>
    <property type="match status" value="1"/>
</dbReference>
<dbReference type="InterPro" id="IPR054734">
    <property type="entry name" value="PqqF-like_C_4"/>
</dbReference>
<dbReference type="GO" id="GO:0018189">
    <property type="term" value="P:pyrroloquinoline quinone biosynthetic process"/>
    <property type="evidence" value="ECO:0007669"/>
    <property type="project" value="UniProtKB-UniPathway"/>
</dbReference>
<dbReference type="Pfam" id="PF00675">
    <property type="entry name" value="Peptidase_M16"/>
    <property type="match status" value="1"/>
</dbReference>
<keyword evidence="8" id="KW-0862">Zinc</keyword>
<reference evidence="20" key="1">
    <citation type="journal article" date="2014" name="Genome Announc.">
        <title>Full-genome sequence of the plant growth-promoting bacterium Pseudomonas protegens CHA0.</title>
        <authorList>
            <person name="Jousset A."/>
            <person name="Schuldes J."/>
            <person name="Keel C."/>
            <person name="Maurhofer M."/>
            <person name="Daniel R."/>
            <person name="Scheu S."/>
            <person name="Thuermer A."/>
        </authorList>
    </citation>
    <scope>NUCLEOTIDE SEQUENCE [LARGE SCALE GENOMIC DNA]</scope>
    <source>
        <strain evidence="20">DSM 19095 / LMG 27888 / CFBP 6595 / CHA0</strain>
    </source>
</reference>
<evidence type="ECO:0000256" key="12">
    <source>
        <dbReference type="ARBA" id="ARBA00030977"/>
    </source>
</evidence>
<dbReference type="RefSeq" id="WP_015637262.1">
    <property type="nucleotide sequence ID" value="NC_021237.1"/>
</dbReference>
<feature type="domain" description="Coenzyme PQQ synthesis protein F C-terminal lobe" evidence="17">
    <location>
        <begin position="465"/>
        <end position="593"/>
    </location>
</feature>